<name>R9PRH3_AGAAL</name>
<organism evidence="1 2">
    <name type="scientific">Agarivorans albus MKT 106</name>
    <dbReference type="NCBI Taxonomy" id="1331007"/>
    <lineage>
        <taxon>Bacteria</taxon>
        <taxon>Pseudomonadati</taxon>
        <taxon>Pseudomonadota</taxon>
        <taxon>Gammaproteobacteria</taxon>
        <taxon>Alteromonadales</taxon>
        <taxon>Alteromonadaceae</taxon>
        <taxon>Agarivorans</taxon>
    </lineage>
</organism>
<dbReference type="STRING" id="1331007.AALB_0801"/>
<reference evidence="1" key="1">
    <citation type="journal article" date="2013" name="Genome Announc.">
        <title>Draft Genome Sequence of Agarivorans albus Strain MKT 106T, an Agarolytic Marine Bacterium.</title>
        <authorList>
            <person name="Yasuike M."/>
            <person name="Nakamura Y."/>
            <person name="Kai W."/>
            <person name="Fujiwara A."/>
            <person name="Fukui Y."/>
            <person name="Satomi M."/>
            <person name="Sano M."/>
        </authorList>
    </citation>
    <scope>NUCLEOTIDE SEQUENCE [LARGE SCALE GENOMIC DNA]</scope>
</reference>
<dbReference type="AlphaFoldDB" id="R9PRH3"/>
<comment type="caution">
    <text evidence="1">The sequence shown here is derived from an EMBL/GenBank/DDBJ whole genome shotgun (WGS) entry which is preliminary data.</text>
</comment>
<dbReference type="PROSITE" id="PS51257">
    <property type="entry name" value="PROKAR_LIPOPROTEIN"/>
    <property type="match status" value="1"/>
</dbReference>
<evidence type="ECO:0000313" key="1">
    <source>
        <dbReference type="EMBL" id="GAD00721.1"/>
    </source>
</evidence>
<accession>R9PRH3</accession>
<gene>
    <name evidence="1" type="ORF">AALB_0801</name>
</gene>
<keyword evidence="2" id="KW-1185">Reference proteome</keyword>
<sequence length="51" mass="5835">MQVKYANLHSFNVVIACITSQTSKLSSLMFRKMQTENNLSFSTNHVKQKTV</sequence>
<evidence type="ECO:0000313" key="2">
    <source>
        <dbReference type="Proteomes" id="UP000014461"/>
    </source>
</evidence>
<dbReference type="EMBL" id="BARX01000003">
    <property type="protein sequence ID" value="GAD00721.1"/>
    <property type="molecule type" value="Genomic_DNA"/>
</dbReference>
<proteinExistence type="predicted"/>
<protein>
    <submittedName>
        <fullName evidence="1">Uncharacterized protein</fullName>
    </submittedName>
</protein>
<dbReference type="Proteomes" id="UP000014461">
    <property type="component" value="Unassembled WGS sequence"/>
</dbReference>